<dbReference type="Pfam" id="PF22244">
    <property type="entry name" value="GCE_fung"/>
    <property type="match status" value="1"/>
</dbReference>
<dbReference type="OrthoDB" id="3781271at2759"/>
<evidence type="ECO:0000313" key="14">
    <source>
        <dbReference type="Proteomes" id="UP000313359"/>
    </source>
</evidence>
<keyword evidence="14" id="KW-1185">Reference proteome</keyword>
<evidence type="ECO:0000256" key="11">
    <source>
        <dbReference type="SAM" id="SignalP"/>
    </source>
</evidence>
<evidence type="ECO:0000256" key="2">
    <source>
        <dbReference type="ARBA" id="ARBA00010092"/>
    </source>
</evidence>
<dbReference type="SMART" id="SM00236">
    <property type="entry name" value="fCBD"/>
    <property type="match status" value="1"/>
</dbReference>
<dbReference type="SUPFAM" id="SSF57180">
    <property type="entry name" value="Cellulose-binding domain"/>
    <property type="match status" value="1"/>
</dbReference>
<dbReference type="GO" id="GO:0005975">
    <property type="term" value="P:carbohydrate metabolic process"/>
    <property type="evidence" value="ECO:0007669"/>
    <property type="project" value="InterPro"/>
</dbReference>
<keyword evidence="5 11" id="KW-0732">Signal</keyword>
<sequence>MHRLNEDWLSGKMQLFTAVSVAFALLQVTRAQSPVWGQCGGIGWSGATSCASGSVCTVVNSYYSQCLPGAAAPTTTSAPAPTSAPTTSPSAPTSTPATSTAVPGSCSTPFTVSGYSNTKLPNPFLFDDGTAVKTKEDWECRRAQILSLVEGYEAGALPGPPSSLSATFTQSGTSGTLAITVSNGGSSITFSPKITFPSGSPPAGGWPLVIAYDGLSLPVPSGIATMIYANSDMAQQNDASTSRGVGLFYNLYGKSATASAMTAWAWGVSRIIDALEQTPSANINPQKVAVTGCSRDGKGALMAGALEPRVALTIPQESGSGGDACWRLSKFEQDSGSQVQTATEIVTENVWFSTNFANYVNNLSVLPFDHHLLAALVAPRPMISFENTDYVWLSPLSSFGCMTAAHTVWQALGVPDLHGFEQVGGHAHCAWPSSLTPQLNAFFDRFLLGQSNVNTTAFATNNQFNGVTWNQANWIDWTTPTLT</sequence>
<dbReference type="Proteomes" id="UP000313359">
    <property type="component" value="Unassembled WGS sequence"/>
</dbReference>
<evidence type="ECO:0000256" key="6">
    <source>
        <dbReference type="ARBA" id="ARBA00022801"/>
    </source>
</evidence>
<dbReference type="Pfam" id="PF00734">
    <property type="entry name" value="CBM_1"/>
    <property type="match status" value="1"/>
</dbReference>
<evidence type="ECO:0000256" key="9">
    <source>
        <dbReference type="ARBA" id="ARBA00026105"/>
    </source>
</evidence>
<evidence type="ECO:0000313" key="13">
    <source>
        <dbReference type="EMBL" id="RPD54066.1"/>
    </source>
</evidence>
<evidence type="ECO:0000259" key="12">
    <source>
        <dbReference type="PROSITE" id="PS51164"/>
    </source>
</evidence>
<dbReference type="GO" id="GO:0046274">
    <property type="term" value="P:lignin catabolic process"/>
    <property type="evidence" value="ECO:0007669"/>
    <property type="project" value="UniProtKB-KW"/>
</dbReference>
<evidence type="ECO:0000256" key="1">
    <source>
        <dbReference type="ARBA" id="ARBA00004613"/>
    </source>
</evidence>
<evidence type="ECO:0000256" key="8">
    <source>
        <dbReference type="ARBA" id="ARBA00024511"/>
    </source>
</evidence>
<dbReference type="GO" id="GO:0030248">
    <property type="term" value="F:cellulose binding"/>
    <property type="evidence" value="ECO:0007669"/>
    <property type="project" value="InterPro"/>
</dbReference>
<evidence type="ECO:0000256" key="4">
    <source>
        <dbReference type="ARBA" id="ARBA00022525"/>
    </source>
</evidence>
<evidence type="ECO:0000256" key="5">
    <source>
        <dbReference type="ARBA" id="ARBA00022729"/>
    </source>
</evidence>
<dbReference type="AlphaFoldDB" id="A0A5C2RV25"/>
<dbReference type="Gene3D" id="3.40.50.1820">
    <property type="entry name" value="alpha/beta hydrolase"/>
    <property type="match status" value="1"/>
</dbReference>
<reference evidence="13" key="1">
    <citation type="journal article" date="2018" name="Genome Biol. Evol.">
        <title>Genomics and development of Lentinus tigrinus, a white-rot wood-decaying mushroom with dimorphic fruiting bodies.</title>
        <authorList>
            <person name="Wu B."/>
            <person name="Xu Z."/>
            <person name="Knudson A."/>
            <person name="Carlson A."/>
            <person name="Chen N."/>
            <person name="Kovaka S."/>
            <person name="LaButti K."/>
            <person name="Lipzen A."/>
            <person name="Pennachio C."/>
            <person name="Riley R."/>
            <person name="Schakwitz W."/>
            <person name="Umezawa K."/>
            <person name="Ohm R.A."/>
            <person name="Grigoriev I.V."/>
            <person name="Nagy L.G."/>
            <person name="Gibbons J."/>
            <person name="Hibbett D."/>
        </authorList>
    </citation>
    <scope>NUCLEOTIDE SEQUENCE [LARGE SCALE GENOMIC DNA]</scope>
    <source>
        <strain evidence="13">ALCF2SS1-6</strain>
    </source>
</reference>
<comment type="catalytic activity">
    <reaction evidence="8">
        <text>a 4-O-methyl-alpha-D-glucuronosyl ester derivative + H2O = 4-O-methyl-alpha-D-glucuronate derivative + an alcohol + H(+)</text>
        <dbReference type="Rhea" id="RHEA:67452"/>
        <dbReference type="ChEBI" id="CHEBI:15377"/>
        <dbReference type="ChEBI" id="CHEBI:15378"/>
        <dbReference type="ChEBI" id="CHEBI:30879"/>
        <dbReference type="ChEBI" id="CHEBI:171667"/>
        <dbReference type="ChEBI" id="CHEBI:171668"/>
        <dbReference type="EC" id="3.1.1.117"/>
    </reaction>
    <physiologicalReaction direction="left-to-right" evidence="8">
        <dbReference type="Rhea" id="RHEA:67453"/>
    </physiologicalReaction>
</comment>
<keyword evidence="3" id="KW-0719">Serine esterase</keyword>
<feature type="compositionally biased region" description="Low complexity" evidence="10">
    <location>
        <begin position="74"/>
        <end position="101"/>
    </location>
</feature>
<dbReference type="InterPro" id="IPR054579">
    <property type="entry name" value="GCE-like_dom"/>
</dbReference>
<dbReference type="GO" id="GO:0052689">
    <property type="term" value="F:carboxylic ester hydrolase activity"/>
    <property type="evidence" value="ECO:0007669"/>
    <property type="project" value="UniProtKB-KW"/>
</dbReference>
<dbReference type="EMBL" id="ML122311">
    <property type="protein sequence ID" value="RPD54066.1"/>
    <property type="molecule type" value="Genomic_DNA"/>
</dbReference>
<accession>A0A5C2RV25</accession>
<dbReference type="InterPro" id="IPR029058">
    <property type="entry name" value="AB_hydrolase_fold"/>
</dbReference>
<evidence type="ECO:0000256" key="3">
    <source>
        <dbReference type="ARBA" id="ARBA00022487"/>
    </source>
</evidence>
<dbReference type="InterPro" id="IPR000254">
    <property type="entry name" value="CBD"/>
</dbReference>
<feature type="region of interest" description="Disordered" evidence="10">
    <location>
        <begin position="74"/>
        <end position="104"/>
    </location>
</feature>
<name>A0A5C2RV25_9APHY</name>
<dbReference type="STRING" id="1328759.A0A5C2RV25"/>
<gene>
    <name evidence="13" type="ORF">L227DRAFT_657849</name>
</gene>
<comment type="subcellular location">
    <subcellularLocation>
        <location evidence="1">Secreted</location>
    </subcellularLocation>
</comment>
<dbReference type="SUPFAM" id="SSF53474">
    <property type="entry name" value="alpha/beta-Hydrolases"/>
    <property type="match status" value="1"/>
</dbReference>
<proteinExistence type="inferred from homology"/>
<keyword evidence="4" id="KW-0964">Secreted</keyword>
<dbReference type="PROSITE" id="PS00562">
    <property type="entry name" value="CBM1_1"/>
    <property type="match status" value="1"/>
</dbReference>
<comment type="similarity">
    <text evidence="2">Belongs to the carbohydrate esterase 15 (CE15) family.</text>
</comment>
<feature type="signal peptide" evidence="11">
    <location>
        <begin position="1"/>
        <end position="31"/>
    </location>
</feature>
<protein>
    <recommendedName>
        <fullName evidence="9">(4-O-methyl)-D-glucuronate--lignin esterase</fullName>
        <ecNumber evidence="9">3.1.1.117</ecNumber>
    </recommendedName>
</protein>
<feature type="chain" id="PRO_5022751318" description="(4-O-methyl)-D-glucuronate--lignin esterase" evidence="11">
    <location>
        <begin position="32"/>
        <end position="483"/>
    </location>
</feature>
<evidence type="ECO:0000256" key="7">
    <source>
        <dbReference type="ARBA" id="ARBA00023185"/>
    </source>
</evidence>
<dbReference type="EC" id="3.1.1.117" evidence="9"/>
<feature type="domain" description="CBM1" evidence="12">
    <location>
        <begin position="31"/>
        <end position="67"/>
    </location>
</feature>
<dbReference type="PROSITE" id="PS51164">
    <property type="entry name" value="CBM1_2"/>
    <property type="match status" value="1"/>
</dbReference>
<dbReference type="InterPro" id="IPR035971">
    <property type="entry name" value="CBD_sf"/>
</dbReference>
<dbReference type="GO" id="GO:0005576">
    <property type="term" value="C:extracellular region"/>
    <property type="evidence" value="ECO:0007669"/>
    <property type="project" value="UniProtKB-SubCell"/>
</dbReference>
<keyword evidence="7" id="KW-0439">Lignin degradation</keyword>
<organism evidence="13 14">
    <name type="scientific">Lentinus tigrinus ALCF2SS1-6</name>
    <dbReference type="NCBI Taxonomy" id="1328759"/>
    <lineage>
        <taxon>Eukaryota</taxon>
        <taxon>Fungi</taxon>
        <taxon>Dikarya</taxon>
        <taxon>Basidiomycota</taxon>
        <taxon>Agaricomycotina</taxon>
        <taxon>Agaricomycetes</taxon>
        <taxon>Polyporales</taxon>
        <taxon>Polyporaceae</taxon>
        <taxon>Lentinus</taxon>
    </lineage>
</organism>
<keyword evidence="6" id="KW-0378">Hydrolase</keyword>
<evidence type="ECO:0000256" key="10">
    <source>
        <dbReference type="SAM" id="MobiDB-lite"/>
    </source>
</evidence>